<organism evidence="2 3">
    <name type="scientific">Chitinophaga dinghuensis</name>
    <dbReference type="NCBI Taxonomy" id="1539050"/>
    <lineage>
        <taxon>Bacteria</taxon>
        <taxon>Pseudomonadati</taxon>
        <taxon>Bacteroidota</taxon>
        <taxon>Chitinophagia</taxon>
        <taxon>Chitinophagales</taxon>
        <taxon>Chitinophagaceae</taxon>
        <taxon>Chitinophaga</taxon>
    </lineage>
</organism>
<dbReference type="OrthoDB" id="660497at2"/>
<evidence type="ECO:0000313" key="2">
    <source>
        <dbReference type="EMBL" id="RAJ73731.1"/>
    </source>
</evidence>
<proteinExistence type="predicted"/>
<evidence type="ECO:0000313" key="3">
    <source>
        <dbReference type="Proteomes" id="UP000249819"/>
    </source>
</evidence>
<accession>A0A327VLJ8</accession>
<evidence type="ECO:0000256" key="1">
    <source>
        <dbReference type="SAM" id="SignalP"/>
    </source>
</evidence>
<gene>
    <name evidence="2" type="ORF">CLV59_11272</name>
</gene>
<protein>
    <submittedName>
        <fullName evidence="2">Uncharacterized protein</fullName>
    </submittedName>
</protein>
<sequence>MKNLFCLFFVMFAAMGLHAQTTPVVMPIEEEDIINEIFGKNKDALMQDYLRISPVEVRAFREALLDYETEKQPWQAERMSLLRMYNEEFTSLDERKLNSLTKQIMANDLEYSHLQMRYFRRMNKLLGATRAAKFFQLDSYFEQSTKSYIQNNLPFIKELEADRQIYFRDKPVSSR</sequence>
<comment type="caution">
    <text evidence="2">The sequence shown here is derived from an EMBL/GenBank/DDBJ whole genome shotgun (WGS) entry which is preliminary data.</text>
</comment>
<dbReference type="RefSeq" id="WP_146616338.1">
    <property type="nucleotide sequence ID" value="NZ_QLMA01000012.1"/>
</dbReference>
<dbReference type="AlphaFoldDB" id="A0A327VLJ8"/>
<feature type="signal peptide" evidence="1">
    <location>
        <begin position="1"/>
        <end position="19"/>
    </location>
</feature>
<keyword evidence="1" id="KW-0732">Signal</keyword>
<reference evidence="2 3" key="1">
    <citation type="submission" date="2018-06" db="EMBL/GenBank/DDBJ databases">
        <title>Genomic Encyclopedia of Archaeal and Bacterial Type Strains, Phase II (KMG-II): from individual species to whole genera.</title>
        <authorList>
            <person name="Goeker M."/>
        </authorList>
    </citation>
    <scope>NUCLEOTIDE SEQUENCE [LARGE SCALE GENOMIC DNA]</scope>
    <source>
        <strain evidence="2 3">DSM 29821</strain>
    </source>
</reference>
<name>A0A327VLJ8_9BACT</name>
<dbReference type="Proteomes" id="UP000249819">
    <property type="component" value="Unassembled WGS sequence"/>
</dbReference>
<dbReference type="EMBL" id="QLMA01000012">
    <property type="protein sequence ID" value="RAJ73731.1"/>
    <property type="molecule type" value="Genomic_DNA"/>
</dbReference>
<feature type="chain" id="PRO_5016418917" evidence="1">
    <location>
        <begin position="20"/>
        <end position="175"/>
    </location>
</feature>
<keyword evidence="3" id="KW-1185">Reference proteome</keyword>